<keyword evidence="9" id="KW-1185">Reference proteome</keyword>
<dbReference type="Pfam" id="PF06544">
    <property type="entry name" value="Prp3_C"/>
    <property type="match status" value="1"/>
</dbReference>
<feature type="region of interest" description="Disordered" evidence="5">
    <location>
        <begin position="1"/>
        <end position="97"/>
    </location>
</feature>
<proteinExistence type="predicted"/>
<evidence type="ECO:0000313" key="8">
    <source>
        <dbReference type="EMBL" id="KAK7687389.1"/>
    </source>
</evidence>
<comment type="subcellular location">
    <subcellularLocation>
        <location evidence="1">Nucleus</location>
    </subcellularLocation>
</comment>
<dbReference type="GO" id="GO:0046540">
    <property type="term" value="C:U4/U6 x U5 tri-snRNP complex"/>
    <property type="evidence" value="ECO:0007669"/>
    <property type="project" value="InterPro"/>
</dbReference>
<evidence type="ECO:0000313" key="9">
    <source>
        <dbReference type="Proteomes" id="UP001385951"/>
    </source>
</evidence>
<dbReference type="PANTHER" id="PTHR14212:SF0">
    <property type="entry name" value="U4_U6 SMALL NUCLEAR RIBONUCLEOPROTEIN PRP3"/>
    <property type="match status" value="1"/>
</dbReference>
<feature type="domain" description="Pre-mRNA-splicing factor 3" evidence="7">
    <location>
        <begin position="111"/>
        <end position="317"/>
    </location>
</feature>
<evidence type="ECO:0000259" key="6">
    <source>
        <dbReference type="Pfam" id="PF06544"/>
    </source>
</evidence>
<dbReference type="InterPro" id="IPR027104">
    <property type="entry name" value="Prp3"/>
</dbReference>
<evidence type="ECO:0000259" key="7">
    <source>
        <dbReference type="Pfam" id="PF08572"/>
    </source>
</evidence>
<dbReference type="PANTHER" id="PTHR14212">
    <property type="entry name" value="U4/U6-ASSOCIATED RNA SPLICING FACTOR-RELATED"/>
    <property type="match status" value="1"/>
</dbReference>
<keyword evidence="2" id="KW-0507">mRNA processing</keyword>
<dbReference type="InterPro" id="IPR010541">
    <property type="entry name" value="Prp3_C"/>
</dbReference>
<evidence type="ECO:0000256" key="2">
    <source>
        <dbReference type="ARBA" id="ARBA00022664"/>
    </source>
</evidence>
<gene>
    <name evidence="8" type="ORF">QCA50_009254</name>
</gene>
<feature type="compositionally biased region" description="Polar residues" evidence="5">
    <location>
        <begin position="9"/>
        <end position="31"/>
    </location>
</feature>
<reference evidence="8 9" key="1">
    <citation type="submission" date="2022-09" db="EMBL/GenBank/DDBJ databases">
        <authorList>
            <person name="Palmer J.M."/>
        </authorList>
    </citation>
    <scope>NUCLEOTIDE SEQUENCE [LARGE SCALE GENOMIC DNA]</scope>
    <source>
        <strain evidence="8 9">DSM 7382</strain>
    </source>
</reference>
<protein>
    <submittedName>
        <fullName evidence="8">Uncharacterized protein</fullName>
    </submittedName>
</protein>
<comment type="caution">
    <text evidence="8">The sequence shown here is derived from an EMBL/GenBank/DDBJ whole genome shotgun (WGS) entry which is preliminary data.</text>
</comment>
<dbReference type="EMBL" id="JASBNA010000013">
    <property type="protein sequence ID" value="KAK7687389.1"/>
    <property type="molecule type" value="Genomic_DNA"/>
</dbReference>
<dbReference type="AlphaFoldDB" id="A0AAW0G6P3"/>
<dbReference type="GO" id="GO:0000398">
    <property type="term" value="P:mRNA splicing, via spliceosome"/>
    <property type="evidence" value="ECO:0007669"/>
    <property type="project" value="InterPro"/>
</dbReference>
<accession>A0AAW0G6P3</accession>
<sequence>MSYRKRQNSNESGQSSKRPAWNSGLTRSVNTEDAVAKAKARLLAKQQAKSDNQGKKMVDDTKQDQTREGKGGLNVELHPLLRNIGKTPSIPKNHNPLKQNVRQWFDPAAINPYLNQSDMSVDPKLQHKPRPLQLNPQAKANELRQRLKEEELERQRIEDIRLKGLLPDENLAEHLYKPQYPPIVEWWDRPYLSEMKYGSELKLDSEEAPVSIYIQHPVLIPPPWESHLSEEKAMYLTKKEMKRIRRNDRQQKHKDKQDRIKLGLDAPPPPKVKLSNLMNVLTNEAIKDPTGVEMKVKQEVEERYQKHMQENEERKLTKDEKHDKIKRQHEQDLQKGYFTTVYKVQTLQDPQHFFKVDMNAKQLDFVGVILLNPRFNLIIVEGGLKNINFYKKLMTRRIKWTQGGQLEDLSQNQCDVLWEGQLKQLHFRKWSVMHSSNDDEAYMVLNKFGCENYWREAVA</sequence>
<feature type="compositionally biased region" description="Basic and acidic residues" evidence="5">
    <location>
        <begin position="247"/>
        <end position="262"/>
    </location>
</feature>
<feature type="region of interest" description="Disordered" evidence="5">
    <location>
        <begin position="245"/>
        <end position="268"/>
    </location>
</feature>
<keyword evidence="4" id="KW-0539">Nucleus</keyword>
<name>A0AAW0G6P3_9APHY</name>
<organism evidence="8 9">
    <name type="scientific">Cerrena zonata</name>
    <dbReference type="NCBI Taxonomy" id="2478898"/>
    <lineage>
        <taxon>Eukaryota</taxon>
        <taxon>Fungi</taxon>
        <taxon>Dikarya</taxon>
        <taxon>Basidiomycota</taxon>
        <taxon>Agaricomycotina</taxon>
        <taxon>Agaricomycetes</taxon>
        <taxon>Polyporales</taxon>
        <taxon>Cerrenaceae</taxon>
        <taxon>Cerrena</taxon>
    </lineage>
</organism>
<dbReference type="InterPro" id="IPR013881">
    <property type="entry name" value="Pre-mRNA_splic_Prp3_dom"/>
</dbReference>
<dbReference type="CDD" id="cd24162">
    <property type="entry name" value="Prp3_C"/>
    <property type="match status" value="1"/>
</dbReference>
<evidence type="ECO:0000256" key="1">
    <source>
        <dbReference type="ARBA" id="ARBA00004123"/>
    </source>
</evidence>
<dbReference type="Proteomes" id="UP001385951">
    <property type="component" value="Unassembled WGS sequence"/>
</dbReference>
<evidence type="ECO:0000256" key="4">
    <source>
        <dbReference type="ARBA" id="ARBA00023242"/>
    </source>
</evidence>
<keyword evidence="3" id="KW-0508">mRNA splicing</keyword>
<evidence type="ECO:0000256" key="5">
    <source>
        <dbReference type="SAM" id="MobiDB-lite"/>
    </source>
</evidence>
<evidence type="ECO:0000256" key="3">
    <source>
        <dbReference type="ARBA" id="ARBA00023187"/>
    </source>
</evidence>
<feature type="domain" description="Small nuclear ribonucleoprotein Prp3 C-terminal" evidence="6">
    <location>
        <begin position="341"/>
        <end position="457"/>
    </location>
</feature>
<feature type="compositionally biased region" description="Basic and acidic residues" evidence="5">
    <location>
        <begin position="52"/>
        <end position="70"/>
    </location>
</feature>
<dbReference type="Pfam" id="PF08572">
    <property type="entry name" value="PRP3"/>
    <property type="match status" value="1"/>
</dbReference>